<dbReference type="InterPro" id="IPR036259">
    <property type="entry name" value="MFS_trans_sf"/>
</dbReference>
<dbReference type="InterPro" id="IPR011701">
    <property type="entry name" value="MFS"/>
</dbReference>
<feature type="domain" description="Major facilitator superfamily (MFS) profile" evidence="8">
    <location>
        <begin position="25"/>
        <end position="473"/>
    </location>
</feature>
<keyword evidence="5 7" id="KW-1133">Transmembrane helix</keyword>
<evidence type="ECO:0000256" key="3">
    <source>
        <dbReference type="ARBA" id="ARBA00022475"/>
    </source>
</evidence>
<dbReference type="EMBL" id="AYHA01000083">
    <property type="protein sequence ID" value="ESS01573.1"/>
    <property type="molecule type" value="Genomic_DNA"/>
</dbReference>
<dbReference type="CDD" id="cd17503">
    <property type="entry name" value="MFS_LmrB_MDR_like"/>
    <property type="match status" value="1"/>
</dbReference>
<dbReference type="PANTHER" id="PTHR42718:SF43">
    <property type="entry name" value="LINCOMYCIN RESISTANCE PROTEIN LMRB"/>
    <property type="match status" value="1"/>
</dbReference>
<dbReference type="PANTHER" id="PTHR42718">
    <property type="entry name" value="MAJOR FACILITATOR SUPERFAMILY MULTIDRUG TRANSPORTER MFSC"/>
    <property type="match status" value="1"/>
</dbReference>
<keyword evidence="4 7" id="KW-0812">Transmembrane</keyword>
<feature type="transmembrane region" description="Helical" evidence="7">
    <location>
        <begin position="450"/>
        <end position="468"/>
    </location>
</feature>
<feature type="transmembrane region" description="Helical" evidence="7">
    <location>
        <begin position="278"/>
        <end position="297"/>
    </location>
</feature>
<evidence type="ECO:0000313" key="10">
    <source>
        <dbReference type="Proteomes" id="UP000018412"/>
    </source>
</evidence>
<evidence type="ECO:0000259" key="8">
    <source>
        <dbReference type="PROSITE" id="PS50850"/>
    </source>
</evidence>
<feature type="transmembrane region" description="Helical" evidence="7">
    <location>
        <begin position="237"/>
        <end position="257"/>
    </location>
</feature>
<sequence length="485" mass="51756">MEKVQMEQAHPRTTSASRVRHPKLAMVSMLLGAFVGMFSETSLNIALPKLSIAFNMSTATLQWLVTGYMLIIGIIMPLSSIISKWFSTRKIIIFALLVFILGSVLSAMAPGFALLLTGRMIQGIGTGLILPLMFAVAMQIFPPQKLGAVNGIMALVIMFAPAIGPTLTGLILGIANWRWIFWSFIPLLVIALIFAVMELENVGHISKPRVDVLSIIESIIGFSGIVAGASLSSRYGWASWQVIVSLVIGLVVLFLYVHRQLTLESPILNLKVLKNKEFTVGTILVMLDFAIILSAMYLMPQYIQNGVGIAVALTGVIMLPGGVINAVTSAIAGRLYDNIGARRPAILGFIIAFIGAVMLAMASDTASIVYIIAAHVILMIGAPLAMSPAQTSALNSLSGREAGDGSTILNTMQQVVGALATAFATSFLELGRGAATGSAAARFTAGSHTGFYFTIALIIVAFIVSFQLKDRQRGHSIKLDESAKN</sequence>
<evidence type="ECO:0000256" key="7">
    <source>
        <dbReference type="SAM" id="Phobius"/>
    </source>
</evidence>
<dbReference type="InterPro" id="IPR004638">
    <property type="entry name" value="EmrB-like"/>
</dbReference>
<feature type="transmembrane region" description="Helical" evidence="7">
    <location>
        <begin position="21"/>
        <end position="39"/>
    </location>
</feature>
<keyword evidence="3" id="KW-1003">Cell membrane</keyword>
<keyword evidence="2" id="KW-0813">Transport</keyword>
<dbReference type="RefSeq" id="WP_003683400.1">
    <property type="nucleotide sequence ID" value="NZ_KI546221.1"/>
</dbReference>
<comment type="caution">
    <text evidence="9">The sequence shown here is derived from an EMBL/GenBank/DDBJ whole genome shotgun (WGS) entry which is preliminary data.</text>
</comment>
<dbReference type="PROSITE" id="PS50850">
    <property type="entry name" value="MFS"/>
    <property type="match status" value="1"/>
</dbReference>
<dbReference type="Gene3D" id="1.20.1250.20">
    <property type="entry name" value="MFS general substrate transporter like domains"/>
    <property type="match status" value="1"/>
</dbReference>
<evidence type="ECO:0000256" key="2">
    <source>
        <dbReference type="ARBA" id="ARBA00022448"/>
    </source>
</evidence>
<feature type="transmembrane region" description="Helical" evidence="7">
    <location>
        <begin position="211"/>
        <end position="231"/>
    </location>
</feature>
<evidence type="ECO:0000256" key="1">
    <source>
        <dbReference type="ARBA" id="ARBA00004651"/>
    </source>
</evidence>
<feature type="transmembrane region" description="Helical" evidence="7">
    <location>
        <begin position="153"/>
        <end position="174"/>
    </location>
</feature>
<accession>A0A829M1Q5</accession>
<feature type="transmembrane region" description="Helical" evidence="7">
    <location>
        <begin position="180"/>
        <end position="199"/>
    </location>
</feature>
<dbReference type="GO" id="GO:0005886">
    <property type="term" value="C:plasma membrane"/>
    <property type="evidence" value="ECO:0007669"/>
    <property type="project" value="UniProtKB-SubCell"/>
</dbReference>
<dbReference type="Gene3D" id="1.20.1720.10">
    <property type="entry name" value="Multidrug resistance protein D"/>
    <property type="match status" value="1"/>
</dbReference>
<feature type="transmembrane region" description="Helical" evidence="7">
    <location>
        <begin position="120"/>
        <end position="141"/>
    </location>
</feature>
<keyword evidence="6 7" id="KW-0472">Membrane</keyword>
<dbReference type="GeneID" id="83714431"/>
<dbReference type="PRINTS" id="PR01036">
    <property type="entry name" value="TCRTETB"/>
</dbReference>
<evidence type="ECO:0000256" key="4">
    <source>
        <dbReference type="ARBA" id="ARBA00022692"/>
    </source>
</evidence>
<evidence type="ECO:0000256" key="5">
    <source>
        <dbReference type="ARBA" id="ARBA00022989"/>
    </source>
</evidence>
<dbReference type="NCBIfam" id="TIGR00711">
    <property type="entry name" value="efflux_EmrB"/>
    <property type="match status" value="1"/>
</dbReference>
<feature type="transmembrane region" description="Helical" evidence="7">
    <location>
        <begin position="344"/>
        <end position="362"/>
    </location>
</feature>
<dbReference type="AlphaFoldDB" id="A0A829M1Q5"/>
<dbReference type="Proteomes" id="UP000018412">
    <property type="component" value="Unassembled WGS sequence"/>
</dbReference>
<gene>
    <name evidence="9" type="ORF">NB22_04085</name>
</gene>
<feature type="transmembrane region" description="Helical" evidence="7">
    <location>
        <begin position="368"/>
        <end position="386"/>
    </location>
</feature>
<feature type="transmembrane region" description="Helical" evidence="7">
    <location>
        <begin position="309"/>
        <end position="332"/>
    </location>
</feature>
<name>A0A829M1Q5_LIMFE</name>
<evidence type="ECO:0000313" key="9">
    <source>
        <dbReference type="EMBL" id="ESS01573.1"/>
    </source>
</evidence>
<protein>
    <submittedName>
        <fullName evidence="9">DSBA oxidoreductase</fullName>
    </submittedName>
</protein>
<reference evidence="9 10" key="2">
    <citation type="journal article" date="2015" name="Genome Announc.">
        <title>Draft Genome Sequence of Lactobacillus fermentum NB-22.</title>
        <authorList>
            <person name="Chaplin A.V."/>
            <person name="Shkoporov A.N."/>
            <person name="Efimov B.A."/>
            <person name="Pikina A.P."/>
            <person name="Borisova O.Y."/>
            <person name="Gladko I.A."/>
            <person name="Postnikova E.A."/>
            <person name="Lordkipanidze A.E."/>
            <person name="Kafarskaia L.I."/>
        </authorList>
    </citation>
    <scope>NUCLEOTIDE SEQUENCE [LARGE SCALE GENOMIC DNA]</scope>
    <source>
        <strain evidence="9 10">NB-22</strain>
    </source>
</reference>
<organism evidence="9 10">
    <name type="scientific">Limosilactobacillus fermentum NB-22</name>
    <dbReference type="NCBI Taxonomy" id="1408443"/>
    <lineage>
        <taxon>Bacteria</taxon>
        <taxon>Bacillati</taxon>
        <taxon>Bacillota</taxon>
        <taxon>Bacilli</taxon>
        <taxon>Lactobacillales</taxon>
        <taxon>Lactobacillaceae</taxon>
        <taxon>Limosilactobacillus</taxon>
    </lineage>
</organism>
<comment type="subcellular location">
    <subcellularLocation>
        <location evidence="1">Cell membrane</location>
        <topology evidence="1">Multi-pass membrane protein</topology>
    </subcellularLocation>
</comment>
<proteinExistence type="predicted"/>
<dbReference type="GO" id="GO:0022857">
    <property type="term" value="F:transmembrane transporter activity"/>
    <property type="evidence" value="ECO:0007669"/>
    <property type="project" value="InterPro"/>
</dbReference>
<feature type="transmembrane region" description="Helical" evidence="7">
    <location>
        <begin position="91"/>
        <end position="114"/>
    </location>
</feature>
<reference evidence="10" key="1">
    <citation type="submission" date="2013-10" db="EMBL/GenBank/DDBJ databases">
        <title>Draft genome sequence of Lactobacillus fermentum NB-22.</title>
        <authorList>
            <person name="Chaplin A.V."/>
            <person name="Shkoporov A.N."/>
            <person name="Khokhlova E.V."/>
            <person name="Efimov B.A."/>
            <person name="Kafarskaia L.I."/>
        </authorList>
    </citation>
    <scope>NUCLEOTIDE SEQUENCE [LARGE SCALE GENOMIC DNA]</scope>
    <source>
        <strain evidence="10">NB-22</strain>
    </source>
</reference>
<feature type="transmembrane region" description="Helical" evidence="7">
    <location>
        <begin position="59"/>
        <end position="79"/>
    </location>
</feature>
<dbReference type="SUPFAM" id="SSF103473">
    <property type="entry name" value="MFS general substrate transporter"/>
    <property type="match status" value="1"/>
</dbReference>
<dbReference type="Pfam" id="PF07690">
    <property type="entry name" value="MFS_1"/>
    <property type="match status" value="1"/>
</dbReference>
<evidence type="ECO:0000256" key="6">
    <source>
        <dbReference type="ARBA" id="ARBA00023136"/>
    </source>
</evidence>
<dbReference type="InterPro" id="IPR020846">
    <property type="entry name" value="MFS_dom"/>
</dbReference>